<accession>A0AAV5GCZ3</accession>
<proteinExistence type="predicted"/>
<comment type="caution">
    <text evidence="1">The sequence shown here is derived from an EMBL/GenBank/DDBJ whole genome shotgun (WGS) entry which is preliminary data.</text>
</comment>
<sequence length="199" mass="22461">MPPGPLPALQLSRCDPFTIPRYLAGPHFVVGPPPSPHVADAPPPPYFDAPQWDVGLELHYQLFDRSVWVILACDDVLDRIAWERVDAVLASADTQWRSLQQKEEYVERWRLLGQRRIERWQRLLVQRRIRPSLSECELSATIPPANAAFDKAPETRLIHRGEHLREQGLRNEAAATGVLLDGVSCNAGSGHDIEQRAVL</sequence>
<organism evidence="1 2">
    <name type="scientific">Rhodotorula paludigena</name>
    <dbReference type="NCBI Taxonomy" id="86838"/>
    <lineage>
        <taxon>Eukaryota</taxon>
        <taxon>Fungi</taxon>
        <taxon>Dikarya</taxon>
        <taxon>Basidiomycota</taxon>
        <taxon>Pucciniomycotina</taxon>
        <taxon>Microbotryomycetes</taxon>
        <taxon>Sporidiobolales</taxon>
        <taxon>Sporidiobolaceae</taxon>
        <taxon>Rhodotorula</taxon>
    </lineage>
</organism>
<keyword evidence="2" id="KW-1185">Reference proteome</keyword>
<protein>
    <submittedName>
        <fullName evidence="1">Uncharacterized protein</fullName>
    </submittedName>
</protein>
<evidence type="ECO:0000313" key="2">
    <source>
        <dbReference type="Proteomes" id="UP001342314"/>
    </source>
</evidence>
<gene>
    <name evidence="1" type="ORF">Rhopal_000152-T1</name>
</gene>
<dbReference type="AlphaFoldDB" id="A0AAV5GCZ3"/>
<reference evidence="1 2" key="1">
    <citation type="submission" date="2021-12" db="EMBL/GenBank/DDBJ databases">
        <title>High titer production of polyol ester of fatty acids by Rhodotorula paludigena BS15 towards product separation-free biomass refinery.</title>
        <authorList>
            <person name="Mano J."/>
            <person name="Ono H."/>
            <person name="Tanaka T."/>
            <person name="Naito K."/>
            <person name="Sushida H."/>
            <person name="Ike M."/>
            <person name="Tokuyasu K."/>
            <person name="Kitaoka M."/>
        </authorList>
    </citation>
    <scope>NUCLEOTIDE SEQUENCE [LARGE SCALE GENOMIC DNA]</scope>
    <source>
        <strain evidence="1 2">BS15</strain>
    </source>
</reference>
<name>A0AAV5GCZ3_9BASI</name>
<evidence type="ECO:0000313" key="1">
    <source>
        <dbReference type="EMBL" id="GJN87207.1"/>
    </source>
</evidence>
<dbReference type="EMBL" id="BQKY01000001">
    <property type="protein sequence ID" value="GJN87207.1"/>
    <property type="molecule type" value="Genomic_DNA"/>
</dbReference>
<dbReference type="Proteomes" id="UP001342314">
    <property type="component" value="Unassembled WGS sequence"/>
</dbReference>